<reference evidence="2" key="1">
    <citation type="submission" date="2023-11" db="EMBL/GenBank/DDBJ databases">
        <title>Genome assemblies of two species of porcelain crab, Petrolisthes cinctipes and Petrolisthes manimaculis (Anomura: Porcellanidae).</title>
        <authorList>
            <person name="Angst P."/>
        </authorList>
    </citation>
    <scope>NUCLEOTIDE SEQUENCE</scope>
    <source>
        <strain evidence="2">PB745_02</strain>
        <tissue evidence="2">Gill</tissue>
    </source>
</reference>
<name>A0AAE1TL72_9EUCA</name>
<comment type="caution">
    <text evidence="2">The sequence shown here is derived from an EMBL/GenBank/DDBJ whole genome shotgun (WGS) entry which is preliminary data.</text>
</comment>
<gene>
    <name evidence="2" type="ORF">Pmani_039597</name>
</gene>
<evidence type="ECO:0000313" key="3">
    <source>
        <dbReference type="Proteomes" id="UP001292094"/>
    </source>
</evidence>
<evidence type="ECO:0000313" key="2">
    <source>
        <dbReference type="EMBL" id="KAK4287329.1"/>
    </source>
</evidence>
<accession>A0AAE1TL72</accession>
<proteinExistence type="predicted"/>
<sequence>MIVAYSRNGRVVDGAGQVFGKGVGGHSSRVQAVSFTANRDPGLERGQPITSQYRNEASQSRTSAGKRTANHGPVPERGQPIRERGRTELLRTPWPASDSRL</sequence>
<organism evidence="2 3">
    <name type="scientific">Petrolisthes manimaculis</name>
    <dbReference type="NCBI Taxonomy" id="1843537"/>
    <lineage>
        <taxon>Eukaryota</taxon>
        <taxon>Metazoa</taxon>
        <taxon>Ecdysozoa</taxon>
        <taxon>Arthropoda</taxon>
        <taxon>Crustacea</taxon>
        <taxon>Multicrustacea</taxon>
        <taxon>Malacostraca</taxon>
        <taxon>Eumalacostraca</taxon>
        <taxon>Eucarida</taxon>
        <taxon>Decapoda</taxon>
        <taxon>Pleocyemata</taxon>
        <taxon>Anomura</taxon>
        <taxon>Galatheoidea</taxon>
        <taxon>Porcellanidae</taxon>
        <taxon>Petrolisthes</taxon>
    </lineage>
</organism>
<dbReference type="EMBL" id="JAWZYT010006923">
    <property type="protein sequence ID" value="KAK4287329.1"/>
    <property type="molecule type" value="Genomic_DNA"/>
</dbReference>
<protein>
    <submittedName>
        <fullName evidence="2">Uncharacterized protein</fullName>
    </submittedName>
</protein>
<evidence type="ECO:0000256" key="1">
    <source>
        <dbReference type="SAM" id="MobiDB-lite"/>
    </source>
</evidence>
<feature type="compositionally biased region" description="Basic and acidic residues" evidence="1">
    <location>
        <begin position="79"/>
        <end position="89"/>
    </location>
</feature>
<keyword evidence="3" id="KW-1185">Reference proteome</keyword>
<feature type="compositionally biased region" description="Polar residues" evidence="1">
    <location>
        <begin position="48"/>
        <end position="65"/>
    </location>
</feature>
<dbReference type="Proteomes" id="UP001292094">
    <property type="component" value="Unassembled WGS sequence"/>
</dbReference>
<dbReference type="AlphaFoldDB" id="A0AAE1TL72"/>
<feature type="region of interest" description="Disordered" evidence="1">
    <location>
        <begin position="34"/>
        <end position="101"/>
    </location>
</feature>